<feature type="region of interest" description="Disordered" evidence="1">
    <location>
        <begin position="194"/>
        <end position="242"/>
    </location>
</feature>
<name>A0ABY8CPD8_9HYPH</name>
<evidence type="ECO:0000256" key="1">
    <source>
        <dbReference type="SAM" id="MobiDB-lite"/>
    </source>
</evidence>
<evidence type="ECO:0000313" key="2">
    <source>
        <dbReference type="EMBL" id="WEX80511.1"/>
    </source>
</evidence>
<reference evidence="2 3" key="1">
    <citation type="submission" date="2023-03" db="EMBL/GenBank/DDBJ databases">
        <authorList>
            <person name="Kaur S."/>
            <person name="Espinosa-Saiz D."/>
            <person name="Velazquez E."/>
            <person name="Menendez E."/>
            <person name="diCenzo G.C."/>
        </authorList>
    </citation>
    <scope>NUCLEOTIDE SEQUENCE [LARGE SCALE GENOMIC DNA]</scope>
    <source>
        <strain evidence="2 3">LMG 27395</strain>
    </source>
</reference>
<sequence length="242" mass="26536">MKVLNYRKRAGTLGMAAVAVLIAIVPGSEGFACGYDNPRSISRGSLNWSYPFSLHVMGAISREVAARRLPIANFDRGGMDLFGRKYLRAKKALEQFGEMLRPTSREPLPTPVAVVLVEPMLWARFEMTAVGLRTAVHVPGAERGDLVIITGEAVIAEIAARRLMFGDAYARGIVRLYGEDRQIAAFVQKYQQVGANRSTRDTRQRSTPAPHSVAADPSMRSSRAFEPNQAASSSETLEKLVQ</sequence>
<accession>A0ABY8CPD8</accession>
<dbReference type="EMBL" id="CP120370">
    <property type="protein sequence ID" value="WEX80511.1"/>
    <property type="molecule type" value="Genomic_DNA"/>
</dbReference>
<dbReference type="RefSeq" id="WP_280731227.1">
    <property type="nucleotide sequence ID" value="NZ_CP120367.1"/>
</dbReference>
<keyword evidence="3" id="KW-1185">Reference proteome</keyword>
<proteinExistence type="predicted"/>
<evidence type="ECO:0000313" key="3">
    <source>
        <dbReference type="Proteomes" id="UP001235547"/>
    </source>
</evidence>
<gene>
    <name evidence="2" type="ORF">PYH38_001958</name>
</gene>
<protein>
    <submittedName>
        <fullName evidence="2">Uncharacterized protein</fullName>
    </submittedName>
</protein>
<organism evidence="2 3">
    <name type="scientific">Sinorhizobium numidicum</name>
    <dbReference type="NCBI Taxonomy" id="680248"/>
    <lineage>
        <taxon>Bacteria</taxon>
        <taxon>Pseudomonadati</taxon>
        <taxon>Pseudomonadota</taxon>
        <taxon>Alphaproteobacteria</taxon>
        <taxon>Hyphomicrobiales</taxon>
        <taxon>Rhizobiaceae</taxon>
        <taxon>Sinorhizobium/Ensifer group</taxon>
        <taxon>Sinorhizobium</taxon>
    </lineage>
</organism>
<dbReference type="Proteomes" id="UP001235547">
    <property type="component" value="Chromosome 2"/>
</dbReference>